<dbReference type="SUPFAM" id="SSF143011">
    <property type="entry name" value="RelE-like"/>
    <property type="match status" value="1"/>
</dbReference>
<dbReference type="HOGENOM" id="CLU_155761_1_1_11"/>
<dbReference type="Gene3D" id="3.30.2310.20">
    <property type="entry name" value="RelE-like"/>
    <property type="match status" value="1"/>
</dbReference>
<name>E1QW35_OLSUV</name>
<keyword evidence="4" id="KW-1185">Reference proteome</keyword>
<reference evidence="3 4" key="1">
    <citation type="journal article" date="2010" name="Stand. Genomic Sci.">
        <title>Complete genome sequence of Olsenella uli type strain (VPI D76D-27C).</title>
        <authorList>
            <person name="Goker M."/>
            <person name="Held B."/>
            <person name="Lucas S."/>
            <person name="Nolan M."/>
            <person name="Yasawong M."/>
            <person name="Glavina Del Rio T."/>
            <person name="Tice H."/>
            <person name="Cheng J.F."/>
            <person name="Bruce D."/>
            <person name="Detter J.C."/>
            <person name="Tapia R."/>
            <person name="Han C."/>
            <person name="Goodwin L."/>
            <person name="Pitluck S."/>
            <person name="Liolios K."/>
            <person name="Ivanova N."/>
            <person name="Mavromatis K."/>
            <person name="Mikhailova N."/>
            <person name="Pati A."/>
            <person name="Chen A."/>
            <person name="Palaniappan K."/>
            <person name="Land M."/>
            <person name="Hauser L."/>
            <person name="Chang Y.J."/>
            <person name="Jeffries C.D."/>
            <person name="Rohde M."/>
            <person name="Sikorski J."/>
            <person name="Pukall R."/>
            <person name="Woyke T."/>
            <person name="Bristow J."/>
            <person name="Eisen J.A."/>
            <person name="Markowitz V."/>
            <person name="Hugenholtz P."/>
            <person name="Kyrpides N.C."/>
            <person name="Klenk H.P."/>
            <person name="Lapidus A."/>
        </authorList>
    </citation>
    <scope>NUCLEOTIDE SEQUENCE [LARGE SCALE GENOMIC DNA]</scope>
    <source>
        <strain evidence="4">ATCC 49627 / DSM 7084 / CIP 109912 / JCM 12494 / NCIMB 702895 / VPI D76D-27C</strain>
    </source>
</reference>
<dbReference type="KEGG" id="ols:Olsu_1232"/>
<organism evidence="3 4">
    <name type="scientific">Olsenella uli (strain ATCC 49627 / DSM 7084 / CCUG 31166 / CIP 109912 / JCM 12494 / LMG 11480 / NCIMB 702895 / VPI D76D-27C)</name>
    <name type="common">Lactobacillus uli</name>
    <dbReference type="NCBI Taxonomy" id="633147"/>
    <lineage>
        <taxon>Bacteria</taxon>
        <taxon>Bacillati</taxon>
        <taxon>Actinomycetota</taxon>
        <taxon>Coriobacteriia</taxon>
        <taxon>Coriobacteriales</taxon>
        <taxon>Atopobiaceae</taxon>
        <taxon>Olsenella</taxon>
    </lineage>
</organism>
<dbReference type="InterPro" id="IPR035093">
    <property type="entry name" value="RelE/ParE_toxin_dom_sf"/>
</dbReference>
<sequence length="90" mass="10694">MAWRIKFTKAADKALRRLDRSVSSRILDELESVSKLEDPRTRGRALRHNLSGLWRYRVGDHRIVCDMEDEVLLVLVVDVAHRREVYKRHK</sequence>
<evidence type="ECO:0000313" key="4">
    <source>
        <dbReference type="Proteomes" id="UP000000333"/>
    </source>
</evidence>
<keyword evidence="2" id="KW-1277">Toxin-antitoxin system</keyword>
<comment type="similarity">
    <text evidence="1">Belongs to the RelE toxin family.</text>
</comment>
<dbReference type="PATRIC" id="fig|633147.7.peg.306"/>
<evidence type="ECO:0000256" key="1">
    <source>
        <dbReference type="ARBA" id="ARBA00006226"/>
    </source>
</evidence>
<dbReference type="GeneID" id="78512643"/>
<dbReference type="AlphaFoldDB" id="E1QW35"/>
<dbReference type="InterPro" id="IPR007712">
    <property type="entry name" value="RelE/ParE_toxin"/>
</dbReference>
<dbReference type="RefSeq" id="WP_013252090.1">
    <property type="nucleotide sequence ID" value="NC_014363.1"/>
</dbReference>
<gene>
    <name evidence="3" type="ordered locus">Olsu_1232</name>
</gene>
<proteinExistence type="inferred from homology"/>
<dbReference type="NCBIfam" id="TIGR02385">
    <property type="entry name" value="RelE_StbE"/>
    <property type="match status" value="1"/>
</dbReference>
<dbReference type="EMBL" id="CP002106">
    <property type="protein sequence ID" value="ADK68338.1"/>
    <property type="molecule type" value="Genomic_DNA"/>
</dbReference>
<dbReference type="STRING" id="633147.Olsu_1232"/>
<dbReference type="PANTHER" id="PTHR35601">
    <property type="entry name" value="TOXIN RELE"/>
    <property type="match status" value="1"/>
</dbReference>
<dbReference type="eggNOG" id="COG2026">
    <property type="taxonomic scope" value="Bacteria"/>
</dbReference>
<protein>
    <submittedName>
        <fullName evidence="3">Addiction module toxin, RelE/StbE family</fullName>
    </submittedName>
</protein>
<dbReference type="OrthoDB" id="5326046at2"/>
<dbReference type="PANTHER" id="PTHR35601:SF1">
    <property type="entry name" value="TOXIN RELE"/>
    <property type="match status" value="1"/>
</dbReference>
<evidence type="ECO:0000256" key="2">
    <source>
        <dbReference type="ARBA" id="ARBA00022649"/>
    </source>
</evidence>
<accession>E1QW35</accession>
<evidence type="ECO:0000313" key="3">
    <source>
        <dbReference type="EMBL" id="ADK68338.1"/>
    </source>
</evidence>
<dbReference type="Pfam" id="PF05016">
    <property type="entry name" value="ParE_toxin"/>
    <property type="match status" value="1"/>
</dbReference>
<dbReference type="Proteomes" id="UP000000333">
    <property type="component" value="Chromosome"/>
</dbReference>